<keyword evidence="8" id="KW-1185">Reference proteome</keyword>
<keyword evidence="2" id="KW-0436">Ligase</keyword>
<dbReference type="GO" id="GO:0004356">
    <property type="term" value="F:glutamine synthetase activity"/>
    <property type="evidence" value="ECO:0007669"/>
    <property type="project" value="InterPro"/>
</dbReference>
<evidence type="ECO:0000256" key="3">
    <source>
        <dbReference type="ARBA" id="ARBA00022842"/>
    </source>
</evidence>
<dbReference type="InterPro" id="IPR008146">
    <property type="entry name" value="Gln_synth_cat_dom"/>
</dbReference>
<dbReference type="InterPro" id="IPR027303">
    <property type="entry name" value="Gln_synth_gly_rich_site"/>
</dbReference>
<comment type="similarity">
    <text evidence="4 5">Belongs to the glutamine synthetase family.</text>
</comment>
<accession>A0A657LNI1</accession>
<dbReference type="Proteomes" id="UP000182661">
    <property type="component" value="Unassembled WGS sequence"/>
</dbReference>
<name>A0A657LNI1_9HYPH</name>
<dbReference type="Gene3D" id="3.30.590.10">
    <property type="entry name" value="Glutamine synthetase/guanido kinase, catalytic domain"/>
    <property type="match status" value="1"/>
</dbReference>
<dbReference type="InterPro" id="IPR014746">
    <property type="entry name" value="Gln_synth/guanido_kin_cat_dom"/>
</dbReference>
<sequence>MTLNGSGPGSAGQGYIDAFAIGISGQLYGKREPARDRERLLRDGLNMSACALLFDARGVNPTPEGIGGYDGDPDASARVIGDLVPVPWAKVPTQQCLLDLRHAATGERFWYDPRKILQDVVDRLNADGLYPVVACELEFYLTAAKRNPDGGVAPANLARTGAPPRTEENFSLSLVEDYADFIADIAAASEAQGVPVGTAISEYGIAQFEINLEHGPDPVLAADQAVLLRRIVRGVARARGDDATFMAKPFVEQPGSGMHVHVSLVDKDGKNRMSGEDALLEPAVAGLQRTLAETMAFYAPNFSSFRRLKPKMFVPMDTSWGYNNRSVAFRVPTGSDKARRIEHRVAGADASPHLVVAAILAGMHAGIKGKWQPTPPIEGVSEGDGSDLPRNLIAALDRMTGSAVLKEYIPQRFLQLFRDNRMGEFEALFHAPSAVEYDFYL</sequence>
<evidence type="ECO:0000256" key="4">
    <source>
        <dbReference type="PROSITE-ProRule" id="PRU01331"/>
    </source>
</evidence>
<evidence type="ECO:0000256" key="5">
    <source>
        <dbReference type="RuleBase" id="RU000384"/>
    </source>
</evidence>
<evidence type="ECO:0000256" key="1">
    <source>
        <dbReference type="ARBA" id="ARBA00001946"/>
    </source>
</evidence>
<dbReference type="PANTHER" id="PTHR43785">
    <property type="entry name" value="GAMMA-GLUTAMYLPUTRESCINE SYNTHETASE"/>
    <property type="match status" value="1"/>
</dbReference>
<dbReference type="PROSITE" id="PS51987">
    <property type="entry name" value="GS_CATALYTIC"/>
    <property type="match status" value="1"/>
</dbReference>
<dbReference type="SUPFAM" id="SSF55931">
    <property type="entry name" value="Glutamine synthetase/guanido kinase"/>
    <property type="match status" value="1"/>
</dbReference>
<dbReference type="AlphaFoldDB" id="A0A657LNI1"/>
<dbReference type="EMBL" id="LSRP01000118">
    <property type="protein sequence ID" value="OJF92341.1"/>
    <property type="molecule type" value="Genomic_DNA"/>
</dbReference>
<evidence type="ECO:0000313" key="7">
    <source>
        <dbReference type="EMBL" id="OJF92341.1"/>
    </source>
</evidence>
<dbReference type="SMART" id="SM01230">
    <property type="entry name" value="Gln-synt_C"/>
    <property type="match status" value="1"/>
</dbReference>
<dbReference type="PANTHER" id="PTHR43785:SF12">
    <property type="entry name" value="TYPE-1 GLUTAMINE SYNTHETASE 2"/>
    <property type="match status" value="1"/>
</dbReference>
<comment type="cofactor">
    <cofactor evidence="1">
        <name>Mg(2+)</name>
        <dbReference type="ChEBI" id="CHEBI:18420"/>
    </cofactor>
</comment>
<proteinExistence type="inferred from homology"/>
<reference evidence="7 8" key="1">
    <citation type="submission" date="2016-02" db="EMBL/GenBank/DDBJ databases">
        <title>Genome sequencing of a beta-galactosidase producing bacteria Rhizobium sp. 59.</title>
        <authorList>
            <person name="Wang D."/>
            <person name="Kot W."/>
            <person name="Qin Y."/>
            <person name="Hansen L."/>
            <person name="Naqvi K."/>
            <person name="Rensing C."/>
        </authorList>
    </citation>
    <scope>NUCLEOTIDE SEQUENCE [LARGE SCALE GENOMIC DNA]</scope>
    <source>
        <strain evidence="7 8">59</strain>
    </source>
</reference>
<protein>
    <recommendedName>
        <fullName evidence="6">GS catalytic domain-containing protein</fullName>
    </recommendedName>
</protein>
<dbReference type="GO" id="GO:0006598">
    <property type="term" value="P:polyamine catabolic process"/>
    <property type="evidence" value="ECO:0007669"/>
    <property type="project" value="TreeGrafter"/>
</dbReference>
<evidence type="ECO:0000256" key="2">
    <source>
        <dbReference type="ARBA" id="ARBA00022598"/>
    </source>
</evidence>
<dbReference type="Pfam" id="PF00120">
    <property type="entry name" value="Gln-synt_C"/>
    <property type="match status" value="1"/>
</dbReference>
<dbReference type="RefSeq" id="WP_071835015.1">
    <property type="nucleotide sequence ID" value="NZ_LSRP01000118.1"/>
</dbReference>
<gene>
    <name evidence="7" type="ORF">AX760_06385</name>
</gene>
<keyword evidence="3" id="KW-0460">Magnesium</keyword>
<evidence type="ECO:0000259" key="6">
    <source>
        <dbReference type="PROSITE" id="PS51987"/>
    </source>
</evidence>
<evidence type="ECO:0000313" key="8">
    <source>
        <dbReference type="Proteomes" id="UP000182661"/>
    </source>
</evidence>
<dbReference type="PROSITE" id="PS00181">
    <property type="entry name" value="GLNA_ATP"/>
    <property type="match status" value="1"/>
</dbReference>
<comment type="caution">
    <text evidence="7">The sequence shown here is derived from an EMBL/GenBank/DDBJ whole genome shotgun (WGS) entry which is preliminary data.</text>
</comment>
<dbReference type="GO" id="GO:0006542">
    <property type="term" value="P:glutamine biosynthetic process"/>
    <property type="evidence" value="ECO:0007669"/>
    <property type="project" value="TreeGrafter"/>
</dbReference>
<dbReference type="OrthoDB" id="9807095at2"/>
<feature type="domain" description="GS catalytic" evidence="6">
    <location>
        <begin position="113"/>
        <end position="441"/>
    </location>
</feature>
<organism evidence="7 8">
    <name type="scientific">Pararhizobium antarcticum</name>
    <dbReference type="NCBI Taxonomy" id="1798805"/>
    <lineage>
        <taxon>Bacteria</taxon>
        <taxon>Pseudomonadati</taxon>
        <taxon>Pseudomonadota</taxon>
        <taxon>Alphaproteobacteria</taxon>
        <taxon>Hyphomicrobiales</taxon>
        <taxon>Rhizobiaceae</taxon>
        <taxon>Rhizobium/Agrobacterium group</taxon>
        <taxon>Pararhizobium</taxon>
    </lineage>
</organism>